<evidence type="ECO:0000313" key="2">
    <source>
        <dbReference type="Proteomes" id="UP000653565"/>
    </source>
</evidence>
<name>A0A8H4GX23_9EURO</name>
<keyword evidence="2" id="KW-1185">Reference proteome</keyword>
<comment type="caution">
    <text evidence="1">The sequence shown here is derived from an EMBL/GenBank/DDBJ whole genome shotgun (WGS) entry which is preliminary data.</text>
</comment>
<proteinExistence type="predicted"/>
<sequence>MSRVPVRGFQTASKQAINWIGNVTVTDVVQMNNDPQWENALTSAAANVEAQNPKVVDAKIQGALAHPSSRDKEEKEKIVTVGFYSARGTRLLSSHIRRDGSYKSWESRAGKR</sequence>
<evidence type="ECO:0000313" key="1">
    <source>
        <dbReference type="EMBL" id="KAF4230466.1"/>
    </source>
</evidence>
<dbReference type="EMBL" id="JAAAPX010000116">
    <property type="protein sequence ID" value="KAF4230466.1"/>
    <property type="molecule type" value="Genomic_DNA"/>
</dbReference>
<reference evidence="1" key="2">
    <citation type="submission" date="2020-04" db="EMBL/GenBank/DDBJ databases">
        <authorList>
            <person name="Santos R.A.C."/>
            <person name="Steenwyk J.L."/>
            <person name="Rivero-Menendez O."/>
            <person name="Mead M.E."/>
            <person name="Silva L.P."/>
            <person name="Bastos R.W."/>
            <person name="Alastruey-Izquierdo A."/>
            <person name="Goldman G.H."/>
            <person name="Rokas A."/>
        </authorList>
    </citation>
    <scope>NUCLEOTIDE SEQUENCE</scope>
    <source>
        <strain evidence="1">CNM-CM6805</strain>
    </source>
</reference>
<accession>A0A8H4GX23</accession>
<protein>
    <submittedName>
        <fullName evidence="1">Uncharacterized protein</fullName>
    </submittedName>
</protein>
<dbReference type="AlphaFoldDB" id="A0A8H4GX23"/>
<reference evidence="1" key="1">
    <citation type="journal article" date="2020" name="bioRxiv">
        <title>Genomic and phenotypic heterogeneity of clinical isolates of the human pathogens Aspergillus fumigatus, Aspergillus lentulus and Aspergillus fumigatiaffinis.</title>
        <authorList>
            <person name="dos Santos R.A.C."/>
            <person name="Steenwyk J.L."/>
            <person name="Rivero-Menendez O."/>
            <person name="Mead M.E."/>
            <person name="Silva L.P."/>
            <person name="Bastos R.W."/>
            <person name="Alastruey-Izquierdo A."/>
            <person name="Goldman G.H."/>
            <person name="Rokas A."/>
        </authorList>
    </citation>
    <scope>NUCLEOTIDE SEQUENCE</scope>
    <source>
        <strain evidence="1">CNM-CM6805</strain>
    </source>
</reference>
<organism evidence="1 2">
    <name type="scientific">Aspergillus fumigatiaffinis</name>
    <dbReference type="NCBI Taxonomy" id="340414"/>
    <lineage>
        <taxon>Eukaryota</taxon>
        <taxon>Fungi</taxon>
        <taxon>Dikarya</taxon>
        <taxon>Ascomycota</taxon>
        <taxon>Pezizomycotina</taxon>
        <taxon>Eurotiomycetes</taxon>
        <taxon>Eurotiomycetidae</taxon>
        <taxon>Eurotiales</taxon>
        <taxon>Aspergillaceae</taxon>
        <taxon>Aspergillus</taxon>
        <taxon>Aspergillus subgen. Fumigati</taxon>
    </lineage>
</organism>
<gene>
    <name evidence="1" type="ORF">CNMCM6805_000734</name>
</gene>
<dbReference type="Proteomes" id="UP000653565">
    <property type="component" value="Unassembled WGS sequence"/>
</dbReference>